<evidence type="ECO:0000313" key="1">
    <source>
        <dbReference type="Proteomes" id="UP000790787"/>
    </source>
</evidence>
<reference evidence="2" key="2">
    <citation type="submission" date="2025-08" db="UniProtKB">
        <authorList>
            <consortium name="RefSeq"/>
        </authorList>
    </citation>
    <scope>IDENTIFICATION</scope>
    <source>
        <tissue evidence="2">Leaf</tissue>
    </source>
</reference>
<dbReference type="Proteomes" id="UP000790787">
    <property type="component" value="Chromosome 8"/>
</dbReference>
<proteinExistence type="predicted"/>
<evidence type="ECO:0000313" key="2">
    <source>
        <dbReference type="RefSeq" id="XP_075076517.1"/>
    </source>
</evidence>
<reference evidence="1" key="1">
    <citation type="journal article" date="2014" name="Nat. Commun.">
        <title>The tobacco genome sequence and its comparison with those of tomato and potato.</title>
        <authorList>
            <person name="Sierro N."/>
            <person name="Battey J.N."/>
            <person name="Ouadi S."/>
            <person name="Bakaher N."/>
            <person name="Bovet L."/>
            <person name="Willig A."/>
            <person name="Goepfert S."/>
            <person name="Peitsch M.C."/>
            <person name="Ivanov N.V."/>
        </authorList>
    </citation>
    <scope>NUCLEOTIDE SEQUENCE [LARGE SCALE GENOMIC DNA]</scope>
</reference>
<dbReference type="RefSeq" id="XP_075076517.1">
    <property type="nucleotide sequence ID" value="XM_075220416.1"/>
</dbReference>
<protein>
    <submittedName>
        <fullName evidence="2">Uncharacterized protein LOC142163159</fullName>
    </submittedName>
</protein>
<keyword evidence="1" id="KW-1185">Reference proteome</keyword>
<gene>
    <name evidence="2" type="primary">LOC142163159</name>
</gene>
<sequence>MTYILVAVDYVSKWVEVIVMPSNEARSVTAFLKENILRGLVPQEQSLVMVVLTFATKLLPGYSRNIELSTRWPPLPILSRAVKLKSKREIKNILEKTINANMTDWSRKLDDALWEYQTTFKTAIDTSPYRLVFDKACHLLVELEHKAMWELKRLNLD</sequence>
<name>A0AC58RUX1_TOBAC</name>
<accession>A0AC58RUX1</accession>
<organism evidence="1 2">
    <name type="scientific">Nicotiana tabacum</name>
    <name type="common">Common tobacco</name>
    <dbReference type="NCBI Taxonomy" id="4097"/>
    <lineage>
        <taxon>Eukaryota</taxon>
        <taxon>Viridiplantae</taxon>
        <taxon>Streptophyta</taxon>
        <taxon>Embryophyta</taxon>
        <taxon>Tracheophyta</taxon>
        <taxon>Spermatophyta</taxon>
        <taxon>Magnoliopsida</taxon>
        <taxon>eudicotyledons</taxon>
        <taxon>Gunneridae</taxon>
        <taxon>Pentapetalae</taxon>
        <taxon>asterids</taxon>
        <taxon>lamiids</taxon>
        <taxon>Solanales</taxon>
        <taxon>Solanaceae</taxon>
        <taxon>Nicotianoideae</taxon>
        <taxon>Nicotianeae</taxon>
        <taxon>Nicotiana</taxon>
    </lineage>
</organism>